<dbReference type="EMBL" id="VIRS01000014">
    <property type="protein sequence ID" value="TQS43151.1"/>
    <property type="molecule type" value="Genomic_DNA"/>
</dbReference>
<dbReference type="Gene3D" id="3.40.50.850">
    <property type="entry name" value="Isochorismatase-like"/>
    <property type="match status" value="1"/>
</dbReference>
<gene>
    <name evidence="3" type="ORF">FL583_20085</name>
</gene>
<feature type="domain" description="Isochorismatase-like" evidence="2">
    <location>
        <begin position="4"/>
        <end position="177"/>
    </location>
</feature>
<proteinExistence type="predicted"/>
<dbReference type="CDD" id="cd00431">
    <property type="entry name" value="cysteine_hydrolases"/>
    <property type="match status" value="1"/>
</dbReference>
<dbReference type="GO" id="GO:0016787">
    <property type="term" value="F:hydrolase activity"/>
    <property type="evidence" value="ECO:0007669"/>
    <property type="project" value="UniProtKB-KW"/>
</dbReference>
<dbReference type="SUPFAM" id="SSF52499">
    <property type="entry name" value="Isochorismatase-like hydrolases"/>
    <property type="match status" value="1"/>
</dbReference>
<sequence>MNRTALLVMDYQVGLLHRVADPGGLLARVNSAVAETRRHGGHVGWVRVAFTDDDFDAIPPTSVMARNGRRPEFHVDAPTTRIDPTLDQQPHDIAVRKTRVGAFTTTDLDHQLRARGVTRLVLAGISTSGVVLSTVREAMDRDYEIVVLSDACADPDPDTHAFLTEKLFPRSATVTDSLPPSRPA</sequence>
<organism evidence="3 4">
    <name type="scientific">Cryptosporangium phraense</name>
    <dbReference type="NCBI Taxonomy" id="2593070"/>
    <lineage>
        <taxon>Bacteria</taxon>
        <taxon>Bacillati</taxon>
        <taxon>Actinomycetota</taxon>
        <taxon>Actinomycetes</taxon>
        <taxon>Cryptosporangiales</taxon>
        <taxon>Cryptosporangiaceae</taxon>
        <taxon>Cryptosporangium</taxon>
    </lineage>
</organism>
<dbReference type="InParanoid" id="A0A545APG7"/>
<evidence type="ECO:0000313" key="3">
    <source>
        <dbReference type="EMBL" id="TQS43151.1"/>
    </source>
</evidence>
<dbReference type="PANTHER" id="PTHR43540">
    <property type="entry name" value="PEROXYUREIDOACRYLATE/UREIDOACRYLATE AMIDOHYDROLASE-RELATED"/>
    <property type="match status" value="1"/>
</dbReference>
<accession>A0A545APG7</accession>
<protein>
    <submittedName>
        <fullName evidence="3">Cysteine hydrolase</fullName>
    </submittedName>
</protein>
<dbReference type="PANTHER" id="PTHR43540:SF1">
    <property type="entry name" value="ISOCHORISMATASE HYDROLASE"/>
    <property type="match status" value="1"/>
</dbReference>
<evidence type="ECO:0000259" key="2">
    <source>
        <dbReference type="Pfam" id="PF00857"/>
    </source>
</evidence>
<evidence type="ECO:0000313" key="4">
    <source>
        <dbReference type="Proteomes" id="UP000317982"/>
    </source>
</evidence>
<dbReference type="Pfam" id="PF00857">
    <property type="entry name" value="Isochorismatase"/>
    <property type="match status" value="1"/>
</dbReference>
<comment type="caution">
    <text evidence="3">The sequence shown here is derived from an EMBL/GenBank/DDBJ whole genome shotgun (WGS) entry which is preliminary data.</text>
</comment>
<dbReference type="Proteomes" id="UP000317982">
    <property type="component" value="Unassembled WGS sequence"/>
</dbReference>
<name>A0A545APG7_9ACTN</name>
<dbReference type="InterPro" id="IPR000868">
    <property type="entry name" value="Isochorismatase-like_dom"/>
</dbReference>
<reference evidence="3 4" key="1">
    <citation type="submission" date="2019-07" db="EMBL/GenBank/DDBJ databases">
        <title>Cryptosporangium phraense sp. nov., isolated from plant litter.</title>
        <authorList>
            <person name="Suriyachadkun C."/>
        </authorList>
    </citation>
    <scope>NUCLEOTIDE SEQUENCE [LARGE SCALE GENOMIC DNA]</scope>
    <source>
        <strain evidence="3 4">A-T 5661</strain>
    </source>
</reference>
<keyword evidence="1 3" id="KW-0378">Hydrolase</keyword>
<dbReference type="AlphaFoldDB" id="A0A545APG7"/>
<dbReference type="RefSeq" id="WP_142706236.1">
    <property type="nucleotide sequence ID" value="NZ_VIRS01000014.1"/>
</dbReference>
<keyword evidence="4" id="KW-1185">Reference proteome</keyword>
<evidence type="ECO:0000256" key="1">
    <source>
        <dbReference type="ARBA" id="ARBA00022801"/>
    </source>
</evidence>
<dbReference type="InterPro" id="IPR050272">
    <property type="entry name" value="Isochorismatase-like_hydrls"/>
</dbReference>
<dbReference type="OrthoDB" id="9814140at2"/>
<dbReference type="InterPro" id="IPR036380">
    <property type="entry name" value="Isochorismatase-like_sf"/>
</dbReference>